<dbReference type="RefSeq" id="XP_003006807.1">
    <property type="nucleotide sequence ID" value="XM_003006761.1"/>
</dbReference>
<evidence type="ECO:0000259" key="10">
    <source>
        <dbReference type="PROSITE" id="PS51914"/>
    </source>
</evidence>
<feature type="chain" id="PRO_5003002150" description="Endoplasmic reticulum lectin" evidence="9">
    <location>
        <begin position="18"/>
        <end position="538"/>
    </location>
</feature>
<evidence type="ECO:0000256" key="9">
    <source>
        <dbReference type="SAM" id="SignalP"/>
    </source>
</evidence>
<feature type="signal peptide" evidence="9">
    <location>
        <begin position="1"/>
        <end position="17"/>
    </location>
</feature>
<keyword evidence="7" id="KW-0472">Membrane</keyword>
<comment type="subcellular location">
    <subcellularLocation>
        <location evidence="1 7">Endoplasmic reticulum membrane</location>
        <topology evidence="1 7">Peripheral membrane protein</topology>
        <orientation evidence="1 7">Lumenal side</orientation>
    </subcellularLocation>
</comment>
<dbReference type="Gene3D" id="2.70.130.10">
    <property type="entry name" value="Mannose-6-phosphate receptor binding domain"/>
    <property type="match status" value="1"/>
</dbReference>
<dbReference type="SUPFAM" id="SSF50911">
    <property type="entry name" value="Mannose 6-phosphate receptor domain"/>
    <property type="match status" value="1"/>
</dbReference>
<feature type="region of interest" description="Disordered" evidence="8">
    <location>
        <begin position="195"/>
        <end position="222"/>
    </location>
</feature>
<sequence length="538" mass="58981">MRRLQFILLATVQLSGARQAGFSIHDDLVAYPQYEVVFSETFISQKEADALLHHANPHSTYAAEFSSQSDLSQQVQEARDDEGPKSHDVQETYALMHMAPSKYLCSIPILEPAGPENKTANDLAKQEEARELARASAAGWDLINELDGTCLYYMSGWWSYRFCYNREILQFHALPLMPNGEPPLRDPNTLEFVLGRGPKDADEPAGHGSTNEKAAAAATTTTTDLQVKGDQRYLVQRLDRGTICDLTGRERTIEIQYHCMPGLKSDRIGWIKEVTTCAYLMVVNTPRLCNDVAFLPPKQTSANPISCRLILDTSDPEASAAWHRRKTLEAEASMVHGERGGGSGDARFAENARPDLDSESFRKQEPVTVGGVLVGGRKVLSEADEEGKPPAVLKPPHNFLPNKAQAGKPKAPGAGAGAGAAADEAEAYETETIASRKHKAEGGELWILSDEELEELDLSPETVEDMRQEIEKLAGDKGWKLEVVEAPGEARELRGYVDDDEDDAKAKARAKAKAAGKKGPDADEEDVAGSEEQFYGDW</sequence>
<dbReference type="EMBL" id="DS985216">
    <property type="protein sequence ID" value="EEY16837.1"/>
    <property type="molecule type" value="Genomic_DNA"/>
</dbReference>
<evidence type="ECO:0000313" key="11">
    <source>
        <dbReference type="EMBL" id="EEY16837.1"/>
    </source>
</evidence>
<dbReference type="GO" id="GO:0030970">
    <property type="term" value="P:retrograde protein transport, ER to cytosol"/>
    <property type="evidence" value="ECO:0007669"/>
    <property type="project" value="TreeGrafter"/>
</dbReference>
<evidence type="ECO:0000256" key="5">
    <source>
        <dbReference type="ARBA" id="ARBA00022824"/>
    </source>
</evidence>
<keyword evidence="12" id="KW-1185">Reference proteome</keyword>
<dbReference type="KEGG" id="val:VDBG_02946"/>
<feature type="domain" description="MRH" evidence="10">
    <location>
        <begin position="148"/>
        <end position="291"/>
    </location>
</feature>
<dbReference type="GO" id="GO:0005788">
    <property type="term" value="C:endoplasmic reticulum lumen"/>
    <property type="evidence" value="ECO:0007669"/>
    <property type="project" value="UniProtKB-UniRule"/>
</dbReference>
<keyword evidence="6" id="KW-1015">Disulfide bond</keyword>
<keyword evidence="4 7" id="KW-0430">Lectin</keyword>
<proteinExistence type="inferred from homology"/>
<keyword evidence="5 7" id="KW-0256">Endoplasmic reticulum</keyword>
<evidence type="ECO:0000313" key="12">
    <source>
        <dbReference type="Proteomes" id="UP000008698"/>
    </source>
</evidence>
<evidence type="ECO:0000256" key="4">
    <source>
        <dbReference type="ARBA" id="ARBA00022734"/>
    </source>
</evidence>
<dbReference type="Proteomes" id="UP000008698">
    <property type="component" value="Unassembled WGS sequence"/>
</dbReference>
<dbReference type="PROSITE" id="PS51914">
    <property type="entry name" value="MRH"/>
    <property type="match status" value="1"/>
</dbReference>
<evidence type="ECO:0000256" key="1">
    <source>
        <dbReference type="ARBA" id="ARBA00004367"/>
    </source>
</evidence>
<evidence type="ECO:0000256" key="2">
    <source>
        <dbReference type="ARBA" id="ARBA00009918"/>
    </source>
</evidence>
<dbReference type="InterPro" id="IPR044865">
    <property type="entry name" value="MRH_dom"/>
</dbReference>
<dbReference type="InterPro" id="IPR012913">
    <property type="entry name" value="OS9-like_dom"/>
</dbReference>
<dbReference type="GO" id="GO:0030968">
    <property type="term" value="P:endoplasmic reticulum unfolded protein response"/>
    <property type="evidence" value="ECO:0007669"/>
    <property type="project" value="UniProtKB-UniRule"/>
</dbReference>
<name>C9SCM2_VERA1</name>
<feature type="region of interest" description="Disordered" evidence="8">
    <location>
        <begin position="511"/>
        <end position="538"/>
    </location>
</feature>
<dbReference type="Pfam" id="PF07915">
    <property type="entry name" value="PRKCSH"/>
    <property type="match status" value="1"/>
</dbReference>
<keyword evidence="3 9" id="KW-0732">Signal</keyword>
<dbReference type="STRING" id="526221.C9SCM2"/>
<dbReference type="eggNOG" id="KOG3394">
    <property type="taxonomic scope" value="Eukaryota"/>
</dbReference>
<protein>
    <recommendedName>
        <fullName evidence="7">Endoplasmic reticulum lectin</fullName>
    </recommendedName>
    <alternativeName>
        <fullName evidence="7">Protein OS-9 homolog</fullName>
    </alternativeName>
</protein>
<dbReference type="InterPro" id="IPR045149">
    <property type="entry name" value="OS-9-like"/>
</dbReference>
<dbReference type="GO" id="GO:0030246">
    <property type="term" value="F:carbohydrate binding"/>
    <property type="evidence" value="ECO:0007669"/>
    <property type="project" value="UniProtKB-UniRule"/>
</dbReference>
<organism evidence="12">
    <name type="scientific">Verticillium alfalfae (strain VaMs.102 / ATCC MYA-4576 / FGSC 10136)</name>
    <name type="common">Verticillium wilt of alfalfa</name>
    <name type="synonym">Verticillium albo-atrum</name>
    <dbReference type="NCBI Taxonomy" id="526221"/>
    <lineage>
        <taxon>Eukaryota</taxon>
        <taxon>Fungi</taxon>
        <taxon>Dikarya</taxon>
        <taxon>Ascomycota</taxon>
        <taxon>Pezizomycotina</taxon>
        <taxon>Sordariomycetes</taxon>
        <taxon>Hypocreomycetidae</taxon>
        <taxon>Glomerellales</taxon>
        <taxon>Plectosphaerellaceae</taxon>
        <taxon>Verticillium</taxon>
    </lineage>
</organism>
<dbReference type="PANTHER" id="PTHR15414">
    <property type="entry name" value="OS-9-RELATED"/>
    <property type="match status" value="1"/>
</dbReference>
<dbReference type="PANTHER" id="PTHR15414:SF0">
    <property type="entry name" value="ENDOPLASMIC RETICULUM LECTIN 1"/>
    <property type="match status" value="1"/>
</dbReference>
<gene>
    <name evidence="11" type="ORF">VDBG_02946</name>
</gene>
<dbReference type="OrthoDB" id="448954at2759"/>
<evidence type="ECO:0000256" key="7">
    <source>
        <dbReference type="RuleBase" id="RU369099"/>
    </source>
</evidence>
<dbReference type="HOGENOM" id="CLU_025069_0_0_1"/>
<accession>C9SCM2</accession>
<comment type="similarity">
    <text evidence="2 7">Belongs to the OS-9 family.</text>
</comment>
<dbReference type="GeneID" id="9532950"/>
<comment type="function">
    <text evidence="7">Lectin involved in the quality control of the secretory pathway. As a member of the endoplasmic reticulum-associated degradation lumenal (ERAD-L) surveillance system, targets misfolded endoplasmic reticulum lumenal glycoproteins for degradation.</text>
</comment>
<reference evidence="12" key="1">
    <citation type="journal article" date="2011" name="PLoS Pathog.">
        <title>Comparative genomics yields insights into niche adaptation of plant vascular wilt pathogens.</title>
        <authorList>
            <person name="Klosterman S.J."/>
            <person name="Subbarao K.V."/>
            <person name="Kang S."/>
            <person name="Veronese P."/>
            <person name="Gold S.E."/>
            <person name="Thomma B.P.H.J."/>
            <person name="Chen Z."/>
            <person name="Henrissat B."/>
            <person name="Lee Y.-H."/>
            <person name="Park J."/>
            <person name="Garcia-Pedrajas M.D."/>
            <person name="Barbara D.J."/>
            <person name="Anchieta A."/>
            <person name="de Jonge R."/>
            <person name="Santhanam P."/>
            <person name="Maruthachalam K."/>
            <person name="Atallah Z."/>
            <person name="Amyotte S.G."/>
            <person name="Paz Z."/>
            <person name="Inderbitzin P."/>
            <person name="Hayes R.J."/>
            <person name="Heiman D.I."/>
            <person name="Young S."/>
            <person name="Zeng Q."/>
            <person name="Engels R."/>
            <person name="Galagan J."/>
            <person name="Cuomo C.A."/>
            <person name="Dobinson K.F."/>
            <person name="Ma L.-J."/>
        </authorList>
    </citation>
    <scope>NUCLEOTIDE SEQUENCE [LARGE SCALE GENOMIC DNA]</scope>
    <source>
        <strain evidence="12">VaMs.102 / ATCC MYA-4576 / FGSC 10136</strain>
    </source>
</reference>
<evidence type="ECO:0000256" key="6">
    <source>
        <dbReference type="ARBA" id="ARBA00023157"/>
    </source>
</evidence>
<dbReference type="InterPro" id="IPR009011">
    <property type="entry name" value="Man6P_isomerase_rcpt-bd_dom_sf"/>
</dbReference>
<dbReference type="OMA" id="AYPQFEV"/>
<dbReference type="GO" id="GO:0005789">
    <property type="term" value="C:endoplasmic reticulum membrane"/>
    <property type="evidence" value="ECO:0007669"/>
    <property type="project" value="UniProtKB-SubCell"/>
</dbReference>
<dbReference type="AlphaFoldDB" id="C9SCM2"/>
<evidence type="ECO:0000256" key="8">
    <source>
        <dbReference type="SAM" id="MobiDB-lite"/>
    </source>
</evidence>
<evidence type="ECO:0000256" key="3">
    <source>
        <dbReference type="ARBA" id="ARBA00022729"/>
    </source>
</evidence>